<dbReference type="RefSeq" id="WP_031130059.1">
    <property type="nucleotide sequence ID" value="NZ_ASYR01000004.1"/>
</dbReference>
<dbReference type="InterPro" id="IPR046801">
    <property type="entry name" value="OpcA_G6PD_N"/>
</dbReference>
<evidence type="ECO:0000313" key="5">
    <source>
        <dbReference type="EMBL" id="OSY51788.1"/>
    </source>
</evidence>
<reference evidence="5 6" key="2">
    <citation type="submission" date="2016-09" db="EMBL/GenBank/DDBJ databases">
        <title>Streptomyces fradiae DSM40063, a candidate organism with high potential of specific P450 cytochromes.</title>
        <authorList>
            <person name="Grumaz C."/>
            <person name="Vainshtein Y."/>
            <person name="Kirstahler P."/>
            <person name="Sohn K."/>
        </authorList>
    </citation>
    <scope>NUCLEOTIDE SEQUENCE [LARGE SCALE GENOMIC DNA]</scope>
    <source>
        <strain evidence="5 6">DSM 40063</strain>
    </source>
</reference>
<dbReference type="NCBIfam" id="TIGR00534">
    <property type="entry name" value="OpcA"/>
    <property type="match status" value="1"/>
</dbReference>
<dbReference type="PANTHER" id="PTHR38658:SF1">
    <property type="entry name" value="OXPP CYCLE PROTEIN OPCA-RELATED"/>
    <property type="match status" value="1"/>
</dbReference>
<proteinExistence type="predicted"/>
<reference evidence="4 7" key="1">
    <citation type="submission" date="2013-05" db="EMBL/GenBank/DDBJ databases">
        <title>Genome Sequence of Streptomyces fradiae.</title>
        <authorList>
            <person name="Kirby R."/>
        </authorList>
    </citation>
    <scope>NUCLEOTIDE SEQUENCE [LARGE SCALE GENOMIC DNA]</scope>
    <source>
        <strain evidence="4 7">ATCC 10745</strain>
    </source>
</reference>
<dbReference type="Proteomes" id="UP000731519">
    <property type="component" value="Unassembled WGS sequence"/>
</dbReference>
<feature type="compositionally biased region" description="Gly residues" evidence="1">
    <location>
        <begin position="316"/>
        <end position="328"/>
    </location>
</feature>
<name>A0A1Y2NXY5_STRFR</name>
<dbReference type="EMBL" id="MIFZ01000219">
    <property type="protein sequence ID" value="OSY51788.1"/>
    <property type="molecule type" value="Genomic_DNA"/>
</dbReference>
<evidence type="ECO:0000256" key="1">
    <source>
        <dbReference type="SAM" id="MobiDB-lite"/>
    </source>
</evidence>
<evidence type="ECO:0000259" key="2">
    <source>
        <dbReference type="Pfam" id="PF10128"/>
    </source>
</evidence>
<feature type="region of interest" description="Disordered" evidence="1">
    <location>
        <begin position="311"/>
        <end position="395"/>
    </location>
</feature>
<evidence type="ECO:0000259" key="3">
    <source>
        <dbReference type="Pfam" id="PF20171"/>
    </source>
</evidence>
<dbReference type="PANTHER" id="PTHR38658">
    <property type="entry name" value="OXPP CYCLE PROTEIN OPCA-RELATED"/>
    <property type="match status" value="1"/>
</dbReference>
<protein>
    <submittedName>
        <fullName evidence="5">Glucose-6-phosphate dehydrogenase subunit</fullName>
    </submittedName>
    <submittedName>
        <fullName evidence="4">Oxppcycle protein</fullName>
    </submittedName>
</protein>
<accession>A0A1Y2NXY5</accession>
<dbReference type="AlphaFoldDB" id="A0A1Y2NXY5"/>
<dbReference type="EMBL" id="ASYR01000004">
    <property type="protein sequence ID" value="KAF0651297.1"/>
    <property type="molecule type" value="Genomic_DNA"/>
</dbReference>
<keyword evidence="7" id="KW-1185">Reference proteome</keyword>
<sequence length="395" mass="40591">MKIDLTDTTSSKINKSLVLGRRAIGTPAVGMVLTLVIVTDEENAYDALKAANEASREHPSRKLVVIKRVSRSPRDRAKARLDAEVRVGADAGTGETVILRLRGEVIDHAQSVVLPLLLPDAPVVVWWPVNAPTDPAADPLGALAQRRVTDTYNAEHPIRELADRAEAYTPGDTDLAWTRITPWRSMLAAALDQVACQVISAEVEGEEFNPSVELLAMWLAGRLGVTVRRTASIGPGLTAVRLETDCGPIVLDRPDGSLATLCVQGQPDRAVALKRRETAELIAEELRRLDPDDTYAAALRYGVERLVEGGPASDAGGSGAGAGSGADSGAGSRADSGAPDPGAADSGAPDSGAPDSGDAGTGAADSAADGGSGAGAAPAAKSGGKKAPAKKAAAK</sequence>
<evidence type="ECO:0000313" key="7">
    <source>
        <dbReference type="Proteomes" id="UP000731519"/>
    </source>
</evidence>
<evidence type="ECO:0000313" key="6">
    <source>
        <dbReference type="Proteomes" id="UP000194318"/>
    </source>
</evidence>
<dbReference type="Proteomes" id="UP000194318">
    <property type="component" value="Unassembled WGS sequence"/>
</dbReference>
<organism evidence="5 6">
    <name type="scientific">Streptomyces fradiae ATCC 10745 = DSM 40063</name>
    <dbReference type="NCBI Taxonomy" id="1319510"/>
    <lineage>
        <taxon>Bacteria</taxon>
        <taxon>Bacillati</taxon>
        <taxon>Actinomycetota</taxon>
        <taxon>Actinomycetes</taxon>
        <taxon>Kitasatosporales</taxon>
        <taxon>Streptomycetaceae</taxon>
        <taxon>Streptomyces</taxon>
    </lineage>
</organism>
<dbReference type="InterPro" id="IPR004555">
    <property type="entry name" value="G6PDH_assembly_OpcA"/>
</dbReference>
<dbReference type="InterPro" id="IPR046802">
    <property type="entry name" value="OpcA_G6PD_C"/>
</dbReference>
<feature type="compositionally biased region" description="Basic residues" evidence="1">
    <location>
        <begin position="383"/>
        <end position="395"/>
    </location>
</feature>
<dbReference type="GeneID" id="91402669"/>
<dbReference type="Pfam" id="PF10128">
    <property type="entry name" value="OpcA_G6PD_assem"/>
    <property type="match status" value="1"/>
</dbReference>
<evidence type="ECO:0000313" key="4">
    <source>
        <dbReference type="EMBL" id="KAF0651297.1"/>
    </source>
</evidence>
<feature type="domain" description="Glucose-6-phosphate dehydrogenase assembly protein OpcA N-terminal" evidence="2">
    <location>
        <begin position="51"/>
        <end position="166"/>
    </location>
</feature>
<feature type="compositionally biased region" description="Low complexity" evidence="1">
    <location>
        <begin position="329"/>
        <end position="382"/>
    </location>
</feature>
<feature type="domain" description="Glucose-6-phosphate dehydrogenase assembly protein OpcA C-terminal" evidence="3">
    <location>
        <begin position="170"/>
        <end position="299"/>
    </location>
</feature>
<dbReference type="Pfam" id="PF20171">
    <property type="entry name" value="OpcA_G6PD_C"/>
    <property type="match status" value="1"/>
</dbReference>
<gene>
    <name evidence="5" type="ORF">BG846_02556</name>
    <name evidence="4" type="ORF">K701_03985</name>
</gene>
<comment type="caution">
    <text evidence="5">The sequence shown here is derived from an EMBL/GenBank/DDBJ whole genome shotgun (WGS) entry which is preliminary data.</text>
</comment>